<gene>
    <name evidence="5" type="ORF">ICT70_12920</name>
</gene>
<feature type="domain" description="NADH-quinone oxidoreductase subunit D" evidence="4">
    <location>
        <begin position="262"/>
        <end position="425"/>
    </location>
</feature>
<dbReference type="GO" id="GO:0016651">
    <property type="term" value="F:oxidoreductase activity, acting on NAD(P)H"/>
    <property type="evidence" value="ECO:0007669"/>
    <property type="project" value="InterPro"/>
</dbReference>
<dbReference type="RefSeq" id="WP_191157302.1">
    <property type="nucleotide sequence ID" value="NZ_JACWUN010000017.1"/>
</dbReference>
<dbReference type="GO" id="GO:0051287">
    <property type="term" value="F:NAD binding"/>
    <property type="evidence" value="ECO:0007669"/>
    <property type="project" value="InterPro"/>
</dbReference>
<dbReference type="InterPro" id="IPR029014">
    <property type="entry name" value="NiFe-Hase_large"/>
</dbReference>
<feature type="domain" description="NADH:ubiquinone oxidoreductase 30kDa subunit" evidence="3">
    <location>
        <begin position="52"/>
        <end position="113"/>
    </location>
</feature>
<evidence type="ECO:0000313" key="6">
    <source>
        <dbReference type="Proteomes" id="UP000632828"/>
    </source>
</evidence>
<reference evidence="5" key="1">
    <citation type="submission" date="2020-09" db="EMBL/GenBank/DDBJ databases">
        <title>Pelobacter alkaliphilus sp. nov., a novel anaerobic arsenate-reducing bacterium from terrestrial mud volcano.</title>
        <authorList>
            <person name="Khomyakova M.A."/>
            <person name="Merkel A.Y."/>
            <person name="Slobodkin A.I."/>
        </authorList>
    </citation>
    <scope>NUCLEOTIDE SEQUENCE</scope>
    <source>
        <strain evidence="5">M08fum</strain>
    </source>
</reference>
<keyword evidence="2" id="KW-0520">NAD</keyword>
<protein>
    <submittedName>
        <fullName evidence="5">NADH-quinone oxidoreductase subunit C</fullName>
    </submittedName>
</protein>
<evidence type="ECO:0000259" key="3">
    <source>
        <dbReference type="Pfam" id="PF00329"/>
    </source>
</evidence>
<dbReference type="InterPro" id="IPR001268">
    <property type="entry name" value="NADH_UbQ_OxRdtase_30kDa_su"/>
</dbReference>
<dbReference type="InterPro" id="IPR052197">
    <property type="entry name" value="ComplexI_49kDa-like"/>
</dbReference>
<evidence type="ECO:0000256" key="1">
    <source>
        <dbReference type="ARBA" id="ARBA00023002"/>
    </source>
</evidence>
<dbReference type="SUPFAM" id="SSF56762">
    <property type="entry name" value="HydB/Nqo4-like"/>
    <property type="match status" value="1"/>
</dbReference>
<dbReference type="AlphaFoldDB" id="A0A8J6UQ56"/>
<comment type="caution">
    <text evidence="5">The sequence shown here is derived from an EMBL/GenBank/DDBJ whole genome shotgun (WGS) entry which is preliminary data.</text>
</comment>
<proteinExistence type="predicted"/>
<evidence type="ECO:0000256" key="2">
    <source>
        <dbReference type="ARBA" id="ARBA00023027"/>
    </source>
</evidence>
<dbReference type="PANTHER" id="PTHR43485:SF1">
    <property type="entry name" value="FORMATE HYDROGENLYASE SUBUNIT 5-RELATED"/>
    <property type="match status" value="1"/>
</dbReference>
<name>A0A8J6UQ56_9BACT</name>
<dbReference type="EMBL" id="JACWUN010000017">
    <property type="protein sequence ID" value="MBD1401564.1"/>
    <property type="molecule type" value="Genomic_DNA"/>
</dbReference>
<evidence type="ECO:0000313" key="5">
    <source>
        <dbReference type="EMBL" id="MBD1401564.1"/>
    </source>
</evidence>
<dbReference type="InterPro" id="IPR001135">
    <property type="entry name" value="NADH_Q_OxRdtase_suD"/>
</dbReference>
<dbReference type="GO" id="GO:0048038">
    <property type="term" value="F:quinone binding"/>
    <property type="evidence" value="ECO:0007669"/>
    <property type="project" value="InterPro"/>
</dbReference>
<dbReference type="GO" id="GO:0008137">
    <property type="term" value="F:NADH dehydrogenase (ubiquinone) activity"/>
    <property type="evidence" value="ECO:0007669"/>
    <property type="project" value="InterPro"/>
</dbReference>
<dbReference type="Proteomes" id="UP000632828">
    <property type="component" value="Unassembled WGS sequence"/>
</dbReference>
<sequence>MSRLKPVQILRNGDSVPLAEVTILEMDAFFTAVKQEAAAQGRVVALFASPAGDEFDLFALIAHDWQGTLALLRTRVVDRYPSLTPELPAVHLFEREIAEQYGVVAEGHPWFKPVRFHRSYSAGDAWGRDQQPLIPGDMDYYRVEGSDVHEVAVGPVHAGVIEPGHFRFQCHGEKVLHMEISLGYQHRGLEPLLKGKPGPATMQRLETVAGDSTIAHATAYARICESLSHTAVPPRAEAIRALALELERLANHVGDIGGLATDIGYLPTASYCGRLRGDYLNLTADLCGSRFGRTLVRPGGVAYDIDKDRAEKMSKQLALVTRDTKGALALFFDCPSVLARLEGTGQVAMDDAEALGLVGVAGRACGLAVDARLHHPWGAYIRNFDQAVFEETGDVHARAKVRQREIVNSISWVKQALSSLPDTELSLPAGALAPESLAVTLVEGWRGEVAHVALTDKQGAFCRYKIVDPSFRNWSGLAMALRDEQISDFPLCNKSFNLSYCGFDL</sequence>
<dbReference type="PANTHER" id="PTHR43485">
    <property type="entry name" value="HYDROGENASE-4 COMPONENT G"/>
    <property type="match status" value="1"/>
</dbReference>
<dbReference type="Gene3D" id="1.10.645.10">
    <property type="entry name" value="Cytochrome-c3 Hydrogenase, chain B"/>
    <property type="match status" value="1"/>
</dbReference>
<keyword evidence="1" id="KW-0560">Oxidoreductase</keyword>
<organism evidence="5 6">
    <name type="scientific">Pelovirga terrestris</name>
    <dbReference type="NCBI Taxonomy" id="2771352"/>
    <lineage>
        <taxon>Bacteria</taxon>
        <taxon>Pseudomonadati</taxon>
        <taxon>Thermodesulfobacteriota</taxon>
        <taxon>Desulfuromonadia</taxon>
        <taxon>Geobacterales</taxon>
        <taxon>Geobacteraceae</taxon>
        <taxon>Pelovirga</taxon>
    </lineage>
</organism>
<dbReference type="InterPro" id="IPR037232">
    <property type="entry name" value="NADH_quin_OxRdtase_su_C/D-like"/>
</dbReference>
<dbReference type="Gene3D" id="3.30.460.80">
    <property type="entry name" value="NADH:ubiquinone oxidoreductase, 30kDa subunit"/>
    <property type="match status" value="1"/>
</dbReference>
<keyword evidence="6" id="KW-1185">Reference proteome</keyword>
<dbReference type="Pfam" id="PF00346">
    <property type="entry name" value="Complex1_49kDa"/>
    <property type="match status" value="1"/>
</dbReference>
<dbReference type="SUPFAM" id="SSF143243">
    <property type="entry name" value="Nqo5-like"/>
    <property type="match status" value="1"/>
</dbReference>
<dbReference type="Pfam" id="PF00329">
    <property type="entry name" value="Complex1_30kDa"/>
    <property type="match status" value="1"/>
</dbReference>
<accession>A0A8J6UQ56</accession>
<evidence type="ECO:0000259" key="4">
    <source>
        <dbReference type="Pfam" id="PF00346"/>
    </source>
</evidence>